<dbReference type="SMART" id="SM00530">
    <property type="entry name" value="HTH_XRE"/>
    <property type="match status" value="1"/>
</dbReference>
<dbReference type="Pfam" id="PF01381">
    <property type="entry name" value="HTH_3"/>
    <property type="match status" value="1"/>
</dbReference>
<evidence type="ECO:0000259" key="2">
    <source>
        <dbReference type="PROSITE" id="PS50943"/>
    </source>
</evidence>
<dbReference type="PANTHER" id="PTHR46558">
    <property type="entry name" value="TRACRIPTIONAL REGULATORY PROTEIN-RELATED-RELATED"/>
    <property type="match status" value="1"/>
</dbReference>
<dbReference type="RefSeq" id="WP_222135557.1">
    <property type="nucleotide sequence ID" value="NZ_JAILXK010000001.1"/>
</dbReference>
<evidence type="ECO:0000313" key="3">
    <source>
        <dbReference type="EMBL" id="MBY4635827.1"/>
    </source>
</evidence>
<dbReference type="InterPro" id="IPR001387">
    <property type="entry name" value="Cro/C1-type_HTH"/>
</dbReference>
<dbReference type="InterPro" id="IPR010982">
    <property type="entry name" value="Lambda_DNA-bd_dom_sf"/>
</dbReference>
<dbReference type="EMBL" id="JAILXK010000001">
    <property type="protein sequence ID" value="MBY4635827.1"/>
    <property type="molecule type" value="Genomic_DNA"/>
</dbReference>
<organism evidence="3 4">
    <name type="scientific">Sphingopyxis jiangsuensis</name>
    <dbReference type="NCBI Taxonomy" id="2871171"/>
    <lineage>
        <taxon>Bacteria</taxon>
        <taxon>Pseudomonadati</taxon>
        <taxon>Pseudomonadota</taxon>
        <taxon>Alphaproteobacteria</taxon>
        <taxon>Sphingomonadales</taxon>
        <taxon>Sphingomonadaceae</taxon>
        <taxon>Sphingopyxis</taxon>
    </lineage>
</organism>
<evidence type="ECO:0000313" key="4">
    <source>
        <dbReference type="Proteomes" id="UP001166571"/>
    </source>
</evidence>
<dbReference type="SUPFAM" id="SSF47413">
    <property type="entry name" value="lambda repressor-like DNA-binding domains"/>
    <property type="match status" value="1"/>
</dbReference>
<protein>
    <submittedName>
        <fullName evidence="3">Helix-turn-helix domain-containing protein</fullName>
    </submittedName>
</protein>
<dbReference type="PANTHER" id="PTHR46558:SF4">
    <property type="entry name" value="DNA-BIDING PHAGE PROTEIN"/>
    <property type="match status" value="1"/>
</dbReference>
<keyword evidence="4" id="KW-1185">Reference proteome</keyword>
<dbReference type="Gene3D" id="1.10.260.40">
    <property type="entry name" value="lambda repressor-like DNA-binding domains"/>
    <property type="match status" value="1"/>
</dbReference>
<accession>A0ABS7M9X9</accession>
<proteinExistence type="predicted"/>
<evidence type="ECO:0000256" key="1">
    <source>
        <dbReference type="ARBA" id="ARBA00023125"/>
    </source>
</evidence>
<dbReference type="CDD" id="cd00093">
    <property type="entry name" value="HTH_XRE"/>
    <property type="match status" value="1"/>
</dbReference>
<comment type="caution">
    <text evidence="3">The sequence shown here is derived from an EMBL/GenBank/DDBJ whole genome shotgun (WGS) entry which is preliminary data.</text>
</comment>
<sequence length="138" mass="14963">MFGVVSALSLVAVAGNGIIVVQNIATSRQRSPRVKPALIPVSFADRLRRERAARGYSQSRLAQALGVSVATVCGWEKGRMRPKVDRMKALSDLLDLSYDALETPARSVGLTEYVAHSRETIAQLAGTSTDKVRIIIEI</sequence>
<reference evidence="3" key="1">
    <citation type="submission" date="2021-08" db="EMBL/GenBank/DDBJ databases">
        <title>Sphingopyxis panaciterrulae sp. nov., isolated from the surface water of the Yellow Sea.</title>
        <authorList>
            <person name="Gao Z."/>
            <person name="Zhang D."/>
            <person name="Zhang A."/>
        </authorList>
    </citation>
    <scope>NUCLEOTIDE SEQUENCE</scope>
    <source>
        <strain evidence="3">XHP0097</strain>
    </source>
</reference>
<feature type="domain" description="HTH cro/C1-type" evidence="2">
    <location>
        <begin position="47"/>
        <end position="101"/>
    </location>
</feature>
<name>A0ABS7M9X9_9SPHN</name>
<gene>
    <name evidence="3" type="ORF">K5P26_01575</name>
</gene>
<dbReference type="PROSITE" id="PS50943">
    <property type="entry name" value="HTH_CROC1"/>
    <property type="match status" value="1"/>
</dbReference>
<keyword evidence="1" id="KW-0238">DNA-binding</keyword>
<dbReference type="Proteomes" id="UP001166571">
    <property type="component" value="Unassembled WGS sequence"/>
</dbReference>